<feature type="compositionally biased region" description="Acidic residues" evidence="1">
    <location>
        <begin position="56"/>
        <end position="70"/>
    </location>
</feature>
<dbReference type="Pfam" id="PF01841">
    <property type="entry name" value="Transglut_core"/>
    <property type="match status" value="1"/>
</dbReference>
<feature type="domain" description="Transglutaminase-like" evidence="2">
    <location>
        <begin position="510"/>
        <end position="565"/>
    </location>
</feature>
<accession>A0A2W0H5C6</accession>
<evidence type="ECO:0000313" key="4">
    <source>
        <dbReference type="Proteomes" id="UP000248066"/>
    </source>
</evidence>
<evidence type="ECO:0000313" key="3">
    <source>
        <dbReference type="EMBL" id="PYZ96337.1"/>
    </source>
</evidence>
<comment type="caution">
    <text evidence="3">The sequence shown here is derived from an EMBL/GenBank/DDBJ whole genome shotgun (WGS) entry which is preliminary data.</text>
</comment>
<keyword evidence="4" id="KW-1185">Reference proteome</keyword>
<dbReference type="InterPro" id="IPR038765">
    <property type="entry name" value="Papain-like_cys_pep_sf"/>
</dbReference>
<dbReference type="EMBL" id="PDOF01000002">
    <property type="protein sequence ID" value="PYZ96337.1"/>
    <property type="molecule type" value="Genomic_DNA"/>
</dbReference>
<dbReference type="Gene3D" id="3.10.620.30">
    <property type="match status" value="1"/>
</dbReference>
<sequence length="602" mass="67548">MRKEALLVKRQQEDTGVGEMTKLHKLLAAGVAVFVLAGCGEADDEASGNEAAGTEPAEETDEDTGAEEADGDKSIEALSEAEGLELEALEVDEGFAEEIGLTVTSPEYGRFATGETVLFEGSIDHSEDLNGDKLWVRINYTEPGEKPFATEFTYYVPIEEDGTFSKEMTLHSGKGQYRIGVRAPSNKAGEDNQFYDVVTFFAHNVDEELSREVEYTTRGLEEELVVTEPGGYLEAEGTFTLAGEVPHAEDDHFVLVEVREFGNAFNSTDVVIPVDSGTFERELPLYFGEALHYVEVKVYDPEEDLYYDSANLFVKNGSDEQFVQMDEYRTGLQRGVTLTHPSPAQPLEYSDGEAYRIAGEIDPDAPYADEIELVYVTTKMGMDEATYIVPVEDYEFDDDIWLRFGEGEYEITISVPEEGHDRSWSMTYHHAMQLTQEVTGIEDKRSLLPSRGIQSDHPDIIALAEEVTEGLTDEREIAKAVYDWLTQNIAYDVAKLRDDTFEYDDSALKTLETLEGVCQDYAFLGVAMFRALGMEANYVSGYTNVRHAWLDVMVDGEWLEMDPTWGAGYVDGDEFTFAYNEDYFDPDEAMLAETHRRLDVMY</sequence>
<dbReference type="SMART" id="SM00460">
    <property type="entry name" value="TGc"/>
    <property type="match status" value="1"/>
</dbReference>
<dbReference type="InterPro" id="IPR052557">
    <property type="entry name" value="CAP/Cytokinesis_protein"/>
</dbReference>
<evidence type="ECO:0000256" key="1">
    <source>
        <dbReference type="SAM" id="MobiDB-lite"/>
    </source>
</evidence>
<name>A0A2W0H5C6_9BACI</name>
<dbReference type="PANTHER" id="PTHR46333:SF2">
    <property type="entry name" value="CYTOKINESIS PROTEIN 3"/>
    <property type="match status" value="1"/>
</dbReference>
<dbReference type="GO" id="GO:0005737">
    <property type="term" value="C:cytoplasm"/>
    <property type="evidence" value="ECO:0007669"/>
    <property type="project" value="TreeGrafter"/>
</dbReference>
<gene>
    <name evidence="3" type="ORF">CR205_11445</name>
</gene>
<dbReference type="AlphaFoldDB" id="A0A2W0H5C6"/>
<reference evidence="3 4" key="1">
    <citation type="submission" date="2017-10" db="EMBL/GenBank/DDBJ databases">
        <title>Bacillus sp. nov., a halophilic bacterium isolated from a Yangshapao Lake.</title>
        <authorList>
            <person name="Wang H."/>
        </authorList>
    </citation>
    <scope>NUCLEOTIDE SEQUENCE [LARGE SCALE GENOMIC DNA]</scope>
    <source>
        <strain evidence="3 4">YSP-3</strain>
    </source>
</reference>
<feature type="region of interest" description="Disordered" evidence="1">
    <location>
        <begin position="43"/>
        <end position="71"/>
    </location>
</feature>
<protein>
    <submittedName>
        <fullName evidence="3">Transglutaminase</fullName>
    </submittedName>
</protein>
<dbReference type="PANTHER" id="PTHR46333">
    <property type="entry name" value="CYTOKINESIS PROTEIN 3"/>
    <property type="match status" value="1"/>
</dbReference>
<proteinExistence type="predicted"/>
<dbReference type="InterPro" id="IPR002931">
    <property type="entry name" value="Transglutaminase-like"/>
</dbReference>
<evidence type="ECO:0000259" key="2">
    <source>
        <dbReference type="SMART" id="SM00460"/>
    </source>
</evidence>
<dbReference type="Proteomes" id="UP000248066">
    <property type="component" value="Unassembled WGS sequence"/>
</dbReference>
<organism evidence="3 4">
    <name type="scientific">Alteribacter lacisalsi</name>
    <dbReference type="NCBI Taxonomy" id="2045244"/>
    <lineage>
        <taxon>Bacteria</taxon>
        <taxon>Bacillati</taxon>
        <taxon>Bacillota</taxon>
        <taxon>Bacilli</taxon>
        <taxon>Bacillales</taxon>
        <taxon>Bacillaceae</taxon>
        <taxon>Alteribacter</taxon>
    </lineage>
</organism>
<dbReference type="SUPFAM" id="SSF54001">
    <property type="entry name" value="Cysteine proteinases"/>
    <property type="match status" value="1"/>
</dbReference>